<dbReference type="Proteomes" id="UP000217199">
    <property type="component" value="Unassembled WGS sequence"/>
</dbReference>
<feature type="compositionally biased region" description="Acidic residues" evidence="7">
    <location>
        <begin position="970"/>
        <end position="984"/>
    </location>
</feature>
<keyword evidence="3" id="KW-0813">Transport</keyword>
<accession>A0A286UD12</accession>
<evidence type="ECO:0000313" key="10">
    <source>
        <dbReference type="Proteomes" id="UP000217199"/>
    </source>
</evidence>
<dbReference type="GO" id="GO:0031267">
    <property type="term" value="F:small GTPase binding"/>
    <property type="evidence" value="ECO:0007669"/>
    <property type="project" value="InterPro"/>
</dbReference>
<dbReference type="OrthoDB" id="760868at2759"/>
<evidence type="ECO:0000256" key="7">
    <source>
        <dbReference type="SAM" id="MobiDB-lite"/>
    </source>
</evidence>
<dbReference type="PANTHER" id="PTHR10997">
    <property type="entry name" value="IMPORTIN-7, 8, 11"/>
    <property type="match status" value="1"/>
</dbReference>
<evidence type="ECO:0000256" key="1">
    <source>
        <dbReference type="ARBA" id="ARBA00004123"/>
    </source>
</evidence>
<dbReference type="FunCoup" id="A0A286UD12">
    <property type="interactions" value="733"/>
</dbReference>
<evidence type="ECO:0000256" key="6">
    <source>
        <dbReference type="ARBA" id="ARBA00023242"/>
    </source>
</evidence>
<dbReference type="GO" id="GO:0005829">
    <property type="term" value="C:cytosol"/>
    <property type="evidence" value="ECO:0007669"/>
    <property type="project" value="TreeGrafter"/>
</dbReference>
<evidence type="ECO:0000256" key="4">
    <source>
        <dbReference type="ARBA" id="ARBA00022490"/>
    </source>
</evidence>
<dbReference type="Pfam" id="PF03810">
    <property type="entry name" value="IBN_N"/>
    <property type="match status" value="1"/>
</dbReference>
<proteinExistence type="predicted"/>
<reference evidence="9 10" key="1">
    <citation type="journal article" date="2017" name="Mol. Ecol.">
        <title>Comparative and population genomic landscape of Phellinus noxius: A hypervariable fungus causing root rot in trees.</title>
        <authorList>
            <person name="Chung C.L."/>
            <person name="Lee T.J."/>
            <person name="Akiba M."/>
            <person name="Lee H.H."/>
            <person name="Kuo T.H."/>
            <person name="Liu D."/>
            <person name="Ke H.M."/>
            <person name="Yokoi T."/>
            <person name="Roa M.B."/>
            <person name="Lu M.J."/>
            <person name="Chang Y.Y."/>
            <person name="Ann P.J."/>
            <person name="Tsai J.N."/>
            <person name="Chen C.Y."/>
            <person name="Tzean S.S."/>
            <person name="Ota Y."/>
            <person name="Hattori T."/>
            <person name="Sahashi N."/>
            <person name="Liou R.F."/>
            <person name="Kikuchi T."/>
            <person name="Tsai I.J."/>
        </authorList>
    </citation>
    <scope>NUCLEOTIDE SEQUENCE [LARGE SCALE GENOMIC DNA]</scope>
    <source>
        <strain evidence="9 10">FFPRI411160</strain>
    </source>
</reference>
<dbReference type="PROSITE" id="PS50166">
    <property type="entry name" value="IMPORTIN_B_NT"/>
    <property type="match status" value="1"/>
</dbReference>
<evidence type="ECO:0000313" key="9">
    <source>
        <dbReference type="EMBL" id="PAV17424.1"/>
    </source>
</evidence>
<feature type="region of interest" description="Disordered" evidence="7">
    <location>
        <begin position="962"/>
        <end position="984"/>
    </location>
</feature>
<feature type="domain" description="Importin N-terminal" evidence="8">
    <location>
        <begin position="24"/>
        <end position="102"/>
    </location>
</feature>
<dbReference type="InterPro" id="IPR011989">
    <property type="entry name" value="ARM-like"/>
</dbReference>
<keyword evidence="6" id="KW-0539">Nucleus</keyword>
<evidence type="ECO:0000256" key="2">
    <source>
        <dbReference type="ARBA" id="ARBA00004496"/>
    </source>
</evidence>
<keyword evidence="5" id="KW-0653">Protein transport</keyword>
<dbReference type="InterPro" id="IPR001494">
    <property type="entry name" value="Importin-beta_N"/>
</dbReference>
<comment type="caution">
    <text evidence="9">The sequence shown here is derived from an EMBL/GenBank/DDBJ whole genome shotgun (WGS) entry which is preliminary data.</text>
</comment>
<dbReference type="PANTHER" id="PTHR10997:SF18">
    <property type="entry name" value="D-IMPORTIN 7_RANBP7"/>
    <property type="match status" value="1"/>
</dbReference>
<organism evidence="9 10">
    <name type="scientific">Pyrrhoderma noxium</name>
    <dbReference type="NCBI Taxonomy" id="2282107"/>
    <lineage>
        <taxon>Eukaryota</taxon>
        <taxon>Fungi</taxon>
        <taxon>Dikarya</taxon>
        <taxon>Basidiomycota</taxon>
        <taxon>Agaricomycotina</taxon>
        <taxon>Agaricomycetes</taxon>
        <taxon>Hymenochaetales</taxon>
        <taxon>Hymenochaetaceae</taxon>
        <taxon>Pyrrhoderma</taxon>
    </lineage>
</organism>
<sequence length="1055" mass="117699">MDIQTLTNLFASTYDPNPNVRKAGELDIRKIGREEGMVTAVMHIIGNSSIEIATRQAASVYLKNRVHKSYYIDPSRQRPDQIAIPESDRTALKANIFPLIIAETSKSISVQLANTLRSIISHDFPEKWPELANNVKSLLGSSNVREVVAGCTALLEITKIYRYRQNSDVLEKVVNETFPQLVTIGTQLLSTPPSGASQDIPTILHYILKAYRGSIILNLSKHQQSHDSIVPWGRLFFQVVNIQIPNEAVPEDEDERERSEWWKAKKWAYSVLGRLFHRYGNPSQLPSPLKKDYLGFAEHFITNFAPEVFKIYLHQVELFVSGQQWLSKKCQYHIFSFFSECVKPKASWSFLKPHFQTLVSSFVFPQLCFTPTKQELWETDPVEYVRTSLDEYEDFAAPVSAATSFLFSLASSRTKTTFMPILQFINSVLDSNAPPNQKFGALNMTVSLGHFMMRHPSVRPNMEHFIVQHVFPEFNSQYPYMRAVAVEIIGVVEKNDMQWANSANLVAATTAVAAALDDSELPVRVQAAIAITELVTSHASVEAAVQPQIGKIIQDLLKLSDETDLDILNSCMETMVEKYHNELLPVAAQLTARLCDSYMRITRENLAHESQAAAAADVDMAESVDGDDDKTFAAMSVAKTISTIVSSVADSQEILAQVEAIIVPIIIFTLDNKMIDLFDNMYDLVDALTFDMRRITPEMWNVFELTYKLFKTDAIDFLEEMLPSLDNFISYGSDVIQQRADYKMMILDIYQTAIKSDQLGEIDRVNACKLIESLLLNLRGHVDDALPTVIELSLGLLDNSGTRSLALANLESLINAVLYNPAAALHIMEQTKPGAARTFFDKWFASLKLPSGLPRVHDKKLSIVTLCALLELDPSSIPASLQDGWTAIVSAILHVFQGLPEAIEKRKVLEDAYKVDSDDEDGDLTGNDVLNLEDNDDTDVWDEDSAYIEMLAKEGARLRAKAGDTSLDVSEGEDEDEEDSDEEIDEELGFISPLDSVDPYVTFKMALTNFQMKNSSLYQASTTSLGIEQQTALMEIMAIAEKNAATAASGSGASA</sequence>
<dbReference type="GO" id="GO:0006606">
    <property type="term" value="P:protein import into nucleus"/>
    <property type="evidence" value="ECO:0007669"/>
    <property type="project" value="TreeGrafter"/>
</dbReference>
<keyword evidence="10" id="KW-1185">Reference proteome</keyword>
<evidence type="ECO:0000259" key="8">
    <source>
        <dbReference type="PROSITE" id="PS50166"/>
    </source>
</evidence>
<name>A0A286UD12_9AGAM</name>
<dbReference type="EMBL" id="NBII01000007">
    <property type="protein sequence ID" value="PAV17424.1"/>
    <property type="molecule type" value="Genomic_DNA"/>
</dbReference>
<evidence type="ECO:0000256" key="5">
    <source>
        <dbReference type="ARBA" id="ARBA00022927"/>
    </source>
</evidence>
<evidence type="ECO:0000256" key="3">
    <source>
        <dbReference type="ARBA" id="ARBA00022448"/>
    </source>
</evidence>
<dbReference type="AlphaFoldDB" id="A0A286UD12"/>
<dbReference type="InParanoid" id="A0A286UD12"/>
<dbReference type="GO" id="GO:0005635">
    <property type="term" value="C:nuclear envelope"/>
    <property type="evidence" value="ECO:0007669"/>
    <property type="project" value="TreeGrafter"/>
</dbReference>
<dbReference type="SUPFAM" id="SSF48371">
    <property type="entry name" value="ARM repeat"/>
    <property type="match status" value="1"/>
</dbReference>
<dbReference type="Gene3D" id="1.25.10.10">
    <property type="entry name" value="Leucine-rich Repeat Variant"/>
    <property type="match status" value="1"/>
</dbReference>
<gene>
    <name evidence="9" type="ORF">PNOK_0748800</name>
</gene>
<comment type="subcellular location">
    <subcellularLocation>
        <location evidence="2">Cytoplasm</location>
    </subcellularLocation>
    <subcellularLocation>
        <location evidence="1">Nucleus</location>
    </subcellularLocation>
</comment>
<dbReference type="SMART" id="SM00913">
    <property type="entry name" value="IBN_N"/>
    <property type="match status" value="1"/>
</dbReference>
<dbReference type="STRING" id="2282107.A0A286UD12"/>
<protein>
    <submittedName>
        <fullName evidence="9">ARM repeat-containing</fullName>
    </submittedName>
</protein>
<dbReference type="InterPro" id="IPR016024">
    <property type="entry name" value="ARM-type_fold"/>
</dbReference>
<keyword evidence="4" id="KW-0963">Cytoplasm</keyword>